<evidence type="ECO:0000256" key="9">
    <source>
        <dbReference type="PROSITE-ProRule" id="PRU10141"/>
    </source>
</evidence>
<evidence type="ECO:0000313" key="14">
    <source>
        <dbReference type="Proteomes" id="UP000018208"/>
    </source>
</evidence>
<dbReference type="Gene3D" id="1.10.510.10">
    <property type="entry name" value="Transferase(Phosphotransferase) domain 1"/>
    <property type="match status" value="1"/>
</dbReference>
<dbReference type="CDD" id="cd08215">
    <property type="entry name" value="STKc_Nek"/>
    <property type="match status" value="1"/>
</dbReference>
<gene>
    <name evidence="12" type="ORF">SS50377_10254</name>
    <name evidence="13" type="ORF">SS50377_26271</name>
</gene>
<dbReference type="PROSITE" id="PS00108">
    <property type="entry name" value="PROTEIN_KINASE_ST"/>
    <property type="match status" value="1"/>
</dbReference>
<proteinExistence type="predicted"/>
<feature type="compositionally biased region" description="Basic and acidic residues" evidence="10">
    <location>
        <begin position="565"/>
        <end position="575"/>
    </location>
</feature>
<reference evidence="12 13" key="1">
    <citation type="journal article" date="2014" name="PLoS Genet.">
        <title>The Genome of Spironucleus salmonicida Highlights a Fish Pathogen Adapted to Fluctuating Environments.</title>
        <authorList>
            <person name="Xu F."/>
            <person name="Jerlstrom-Hultqvist J."/>
            <person name="Einarsson E."/>
            <person name="Astvaldsson A."/>
            <person name="Svard S.G."/>
            <person name="Andersson J.O."/>
        </authorList>
    </citation>
    <scope>NUCLEOTIDE SEQUENCE</scope>
    <source>
        <strain evidence="13">ATCC 50377</strain>
    </source>
</reference>
<sequence>MNRYKEIKTLGKGSFGRAALVQELSTKKQFVMKIIQISAMKPQEREEALQESKILEKLAHPYITGYKESFTDQRFLYIVMEFANGGDLHDTIRGQKTRGQLFDEQVIWDWFIQITLALKHIHDRRILHRDLKTQNIFMDLQSGKKICKIGDFGVSKILNSTMECARTAIGTPYYLSPELCNNQGYNNKSDVWALGCILYELCTLNHTFEAANMKMLIVKILEGKYTPISSKYSQNMRDLCTAMLQKDPKKRPSVNTILKLPCLQERIQKQLPDEVLQDEFAHTVFHGKGDILKGFNEQKPSVQPGNVYAQKENEQMQQYKAAVVQNPVNPPQNAVKQPAQVRTSYPSNQPPSRVNYPQNSNQNKPQVINGMQPGLNVKPVASRQDQENNLINQAKQQDALRQREIEALKLKNQQMAQERAEFERRARDAEMRERKAEASKRAQMEEDKMRNAAIQQQRDLQEQRKIALEKNKQQYQSQWQSELDGAKEAPAAGGDAARAQYMARLKRENPKQYLIEVQKRKDQERLDEMKQRQKAKDNEPEPLGGWKKPQSQVEAPQAAKKQPVKRYDPYARSEESSDSDFGDQPDQNFNNKANAADEWKKKLTNPNAKESLCYRMESLRAFMEKELGFDSFVNVYGAVMDANDNDNELDGDAMRRQLGADNMGYLNLIVQLIMVEQRFNECQ</sequence>
<dbReference type="Proteomes" id="UP000018208">
    <property type="component" value="Unassembled WGS sequence"/>
</dbReference>
<protein>
    <recommendedName>
        <fullName evidence="1">non-specific serine/threonine protein kinase</fullName>
        <ecNumber evidence="1">2.7.11.1</ecNumber>
    </recommendedName>
</protein>
<dbReference type="InterPro" id="IPR051131">
    <property type="entry name" value="NEK_Ser/Thr_kinase_NIMA"/>
</dbReference>
<evidence type="ECO:0000256" key="10">
    <source>
        <dbReference type="SAM" id="MobiDB-lite"/>
    </source>
</evidence>
<dbReference type="InterPro" id="IPR000719">
    <property type="entry name" value="Prot_kinase_dom"/>
</dbReference>
<evidence type="ECO:0000256" key="5">
    <source>
        <dbReference type="ARBA" id="ARBA00022777"/>
    </source>
</evidence>
<feature type="compositionally biased region" description="Polar residues" evidence="10">
    <location>
        <begin position="331"/>
        <end position="366"/>
    </location>
</feature>
<dbReference type="PROSITE" id="PS00107">
    <property type="entry name" value="PROTEIN_KINASE_ATP"/>
    <property type="match status" value="1"/>
</dbReference>
<name>V6M7J4_9EUKA</name>
<keyword evidence="3" id="KW-0808">Transferase</keyword>
<feature type="domain" description="Protein kinase" evidence="11">
    <location>
        <begin position="4"/>
        <end position="263"/>
    </location>
</feature>
<evidence type="ECO:0000256" key="3">
    <source>
        <dbReference type="ARBA" id="ARBA00022679"/>
    </source>
</evidence>
<organism evidence="12">
    <name type="scientific">Spironucleus salmonicida</name>
    <dbReference type="NCBI Taxonomy" id="348837"/>
    <lineage>
        <taxon>Eukaryota</taxon>
        <taxon>Metamonada</taxon>
        <taxon>Diplomonadida</taxon>
        <taxon>Hexamitidae</taxon>
        <taxon>Hexamitinae</taxon>
        <taxon>Spironucleus</taxon>
    </lineage>
</organism>
<evidence type="ECO:0000313" key="12">
    <source>
        <dbReference type="EMBL" id="EST49424.1"/>
    </source>
</evidence>
<dbReference type="SMART" id="SM00220">
    <property type="entry name" value="S_TKc"/>
    <property type="match status" value="1"/>
</dbReference>
<evidence type="ECO:0000256" key="1">
    <source>
        <dbReference type="ARBA" id="ARBA00012513"/>
    </source>
</evidence>
<keyword evidence="4 9" id="KW-0547">Nucleotide-binding</keyword>
<keyword evidence="5 12" id="KW-0418">Kinase</keyword>
<dbReference type="GO" id="GO:0005524">
    <property type="term" value="F:ATP binding"/>
    <property type="evidence" value="ECO:0007669"/>
    <property type="project" value="UniProtKB-UniRule"/>
</dbReference>
<keyword evidence="2" id="KW-0723">Serine/threonine-protein kinase</keyword>
<dbReference type="OrthoDB" id="248923at2759"/>
<keyword evidence="14" id="KW-1185">Reference proteome</keyword>
<evidence type="ECO:0000256" key="6">
    <source>
        <dbReference type="ARBA" id="ARBA00022840"/>
    </source>
</evidence>
<feature type="compositionally biased region" description="Basic and acidic residues" evidence="10">
    <location>
        <begin position="517"/>
        <end position="539"/>
    </location>
</feature>
<dbReference type="InterPro" id="IPR008271">
    <property type="entry name" value="Ser/Thr_kinase_AS"/>
</dbReference>
<evidence type="ECO:0000256" key="7">
    <source>
        <dbReference type="ARBA" id="ARBA00047899"/>
    </source>
</evidence>
<dbReference type="FunFam" id="1.10.510.10:FF:000172">
    <property type="entry name" value="serine/threonine-protein kinase Nek1 isoform X1"/>
    <property type="match status" value="1"/>
</dbReference>
<evidence type="ECO:0000256" key="2">
    <source>
        <dbReference type="ARBA" id="ARBA00022527"/>
    </source>
</evidence>
<comment type="catalytic activity">
    <reaction evidence="7">
        <text>L-threonyl-[protein] + ATP = O-phospho-L-threonyl-[protein] + ADP + H(+)</text>
        <dbReference type="Rhea" id="RHEA:46608"/>
        <dbReference type="Rhea" id="RHEA-COMP:11060"/>
        <dbReference type="Rhea" id="RHEA-COMP:11605"/>
        <dbReference type="ChEBI" id="CHEBI:15378"/>
        <dbReference type="ChEBI" id="CHEBI:30013"/>
        <dbReference type="ChEBI" id="CHEBI:30616"/>
        <dbReference type="ChEBI" id="CHEBI:61977"/>
        <dbReference type="ChEBI" id="CHEBI:456216"/>
        <dbReference type="EC" id="2.7.11.1"/>
    </reaction>
</comment>
<evidence type="ECO:0000259" key="11">
    <source>
        <dbReference type="PROSITE" id="PS50011"/>
    </source>
</evidence>
<dbReference type="EMBL" id="AUWU02000006">
    <property type="protein sequence ID" value="KAH0572066.1"/>
    <property type="molecule type" value="Genomic_DNA"/>
</dbReference>
<dbReference type="PANTHER" id="PTHR44899:SF3">
    <property type="entry name" value="SERINE_THREONINE-PROTEIN KINASE NEK1"/>
    <property type="match status" value="1"/>
</dbReference>
<evidence type="ECO:0000256" key="8">
    <source>
        <dbReference type="ARBA" id="ARBA00048679"/>
    </source>
</evidence>
<feature type="region of interest" description="Disordered" evidence="10">
    <location>
        <begin position="512"/>
        <end position="600"/>
    </location>
</feature>
<feature type="binding site" evidence="9">
    <location>
        <position position="41"/>
    </location>
    <ligand>
        <name>ATP</name>
        <dbReference type="ChEBI" id="CHEBI:30616"/>
    </ligand>
</feature>
<dbReference type="InterPro" id="IPR017441">
    <property type="entry name" value="Protein_kinase_ATP_BS"/>
</dbReference>
<reference evidence="13" key="2">
    <citation type="submission" date="2020-12" db="EMBL/GenBank/DDBJ databases">
        <title>New Spironucleus salmonicida genome in near-complete chromosomes.</title>
        <authorList>
            <person name="Xu F."/>
            <person name="Kurt Z."/>
            <person name="Jimenez-Gonzalez A."/>
            <person name="Astvaldsson A."/>
            <person name="Andersson J.O."/>
            <person name="Svard S.G."/>
        </authorList>
    </citation>
    <scope>NUCLEOTIDE SEQUENCE</scope>
    <source>
        <strain evidence="13">ATCC 50377</strain>
    </source>
</reference>
<dbReference type="InterPro" id="IPR011009">
    <property type="entry name" value="Kinase-like_dom_sf"/>
</dbReference>
<dbReference type="EMBL" id="KI545951">
    <property type="protein sequence ID" value="EST49424.1"/>
    <property type="molecule type" value="Genomic_DNA"/>
</dbReference>
<feature type="region of interest" description="Disordered" evidence="10">
    <location>
        <begin position="327"/>
        <end position="385"/>
    </location>
</feature>
<evidence type="ECO:0000313" key="13">
    <source>
        <dbReference type="EMBL" id="KAH0572066.1"/>
    </source>
</evidence>
<dbReference type="PROSITE" id="PS50011">
    <property type="entry name" value="PROTEIN_KINASE_DOM"/>
    <property type="match status" value="1"/>
</dbReference>
<dbReference type="VEuPathDB" id="GiardiaDB:SS50377_26271"/>
<keyword evidence="6 9" id="KW-0067">ATP-binding</keyword>
<dbReference type="AlphaFoldDB" id="V6M7J4"/>
<evidence type="ECO:0000256" key="4">
    <source>
        <dbReference type="ARBA" id="ARBA00022741"/>
    </source>
</evidence>
<dbReference type="Pfam" id="PF00069">
    <property type="entry name" value="Pkinase"/>
    <property type="match status" value="1"/>
</dbReference>
<dbReference type="PANTHER" id="PTHR44899">
    <property type="entry name" value="CAMK FAMILY PROTEIN KINASE"/>
    <property type="match status" value="1"/>
</dbReference>
<dbReference type="SUPFAM" id="SSF56112">
    <property type="entry name" value="Protein kinase-like (PK-like)"/>
    <property type="match status" value="1"/>
</dbReference>
<dbReference type="EC" id="2.7.11.1" evidence="1"/>
<comment type="catalytic activity">
    <reaction evidence="8">
        <text>L-seryl-[protein] + ATP = O-phospho-L-seryl-[protein] + ADP + H(+)</text>
        <dbReference type="Rhea" id="RHEA:17989"/>
        <dbReference type="Rhea" id="RHEA-COMP:9863"/>
        <dbReference type="Rhea" id="RHEA-COMP:11604"/>
        <dbReference type="ChEBI" id="CHEBI:15378"/>
        <dbReference type="ChEBI" id="CHEBI:29999"/>
        <dbReference type="ChEBI" id="CHEBI:30616"/>
        <dbReference type="ChEBI" id="CHEBI:83421"/>
        <dbReference type="ChEBI" id="CHEBI:456216"/>
        <dbReference type="EC" id="2.7.11.1"/>
    </reaction>
</comment>
<dbReference type="Gene3D" id="3.30.200.20">
    <property type="entry name" value="Phosphorylase Kinase, domain 1"/>
    <property type="match status" value="1"/>
</dbReference>
<dbReference type="GO" id="GO:0004674">
    <property type="term" value="F:protein serine/threonine kinase activity"/>
    <property type="evidence" value="ECO:0007669"/>
    <property type="project" value="UniProtKB-KW"/>
</dbReference>
<accession>V6M7J4</accession>
<dbReference type="FunFam" id="3.30.200.20:FF:000631">
    <property type="entry name" value="Serine/threonine-protein kinase NEK"/>
    <property type="match status" value="1"/>
</dbReference>